<sequence>MLIGNQALSQRYKLALNTIGYQTQHLDGDSAVLGGLRLAHDALKA</sequence>
<proteinExistence type="predicted"/>
<organism evidence="1 2">
    <name type="scientific">Vreelandella olivaria</name>
    <dbReference type="NCBI Taxonomy" id="390919"/>
    <lineage>
        <taxon>Bacteria</taxon>
        <taxon>Pseudomonadati</taxon>
        <taxon>Pseudomonadota</taxon>
        <taxon>Gammaproteobacteria</taxon>
        <taxon>Oceanospirillales</taxon>
        <taxon>Halomonadaceae</taxon>
        <taxon>Vreelandella</taxon>
    </lineage>
</organism>
<dbReference type="InterPro" id="IPR042257">
    <property type="entry name" value="DGOK_C"/>
</dbReference>
<dbReference type="Proteomes" id="UP000289555">
    <property type="component" value="Chromosome"/>
</dbReference>
<name>A0ABN5WXK9_9GAMM</name>
<evidence type="ECO:0000313" key="1">
    <source>
        <dbReference type="EMBL" id="BBI51698.1"/>
    </source>
</evidence>
<reference evidence="2" key="1">
    <citation type="journal article" date="2019" name="Microbiol. Resour. Announc.">
        <title>Complete Genome Sequence of Halomonas olivaria, a Moderately Halophilic Bacterium Isolated from Olive Processing Effluents, Obtained by Nanopore Sequencing.</title>
        <authorList>
            <person name="Nagata S."/>
            <person name="Ii K.M."/>
            <person name="Tsukimi T."/>
            <person name="Miura M.C."/>
            <person name="Galipon J."/>
            <person name="Arakawa K."/>
        </authorList>
    </citation>
    <scope>NUCLEOTIDE SEQUENCE [LARGE SCALE GENOMIC DNA]</scope>
    <source>
        <strain evidence="2">TYRC17</strain>
    </source>
</reference>
<dbReference type="EMBL" id="AP019416">
    <property type="protein sequence ID" value="BBI51698.1"/>
    <property type="molecule type" value="Genomic_DNA"/>
</dbReference>
<protein>
    <recommendedName>
        <fullName evidence="3">N-acetylglucosamine kinase</fullName>
    </recommendedName>
</protein>
<evidence type="ECO:0008006" key="3">
    <source>
        <dbReference type="Google" id="ProtNLM"/>
    </source>
</evidence>
<accession>A0ABN5WXK9</accession>
<keyword evidence="2" id="KW-1185">Reference proteome</keyword>
<evidence type="ECO:0000313" key="2">
    <source>
        <dbReference type="Proteomes" id="UP000289555"/>
    </source>
</evidence>
<dbReference type="Gene3D" id="3.30.420.310">
    <property type="entry name" value="2-keto-3-deoxy-galactonokinase, C-terminal domain"/>
    <property type="match status" value="1"/>
</dbReference>
<gene>
    <name evidence="1" type="ORF">HORIV_41190</name>
</gene>